<dbReference type="SMART" id="SM00066">
    <property type="entry name" value="GAL4"/>
    <property type="match status" value="1"/>
</dbReference>
<evidence type="ECO:0000256" key="5">
    <source>
        <dbReference type="ARBA" id="ARBA00023242"/>
    </source>
</evidence>
<evidence type="ECO:0000256" key="6">
    <source>
        <dbReference type="SAM" id="MobiDB-lite"/>
    </source>
</evidence>
<dbReference type="AlphaFoldDB" id="A0A8G0PBM3"/>
<keyword evidence="5" id="KW-0539">Nucleus</keyword>
<dbReference type="EMBL" id="CP075864">
    <property type="protein sequence ID" value="QYS95221.1"/>
    <property type="molecule type" value="Genomic_DNA"/>
</dbReference>
<feature type="domain" description="Zn(2)-C6 fungal-type" evidence="7">
    <location>
        <begin position="15"/>
        <end position="45"/>
    </location>
</feature>
<dbReference type="SUPFAM" id="SSF57701">
    <property type="entry name" value="Zn2/Cys6 DNA-binding domain"/>
    <property type="match status" value="1"/>
</dbReference>
<keyword evidence="3" id="KW-0805">Transcription regulation</keyword>
<proteinExistence type="predicted"/>
<dbReference type="InterPro" id="IPR050815">
    <property type="entry name" value="TF_fung"/>
</dbReference>
<accession>A0A8G0PBM3</accession>
<reference evidence="8 9" key="1">
    <citation type="journal article" date="2021" name="BMC Genomics">
        <title>Telomere-to-telomere genome assembly of asparaginase-producing Trichoderma simmonsii.</title>
        <authorList>
            <person name="Chung D."/>
            <person name="Kwon Y.M."/>
            <person name="Yang Y."/>
        </authorList>
    </citation>
    <scope>NUCLEOTIDE SEQUENCE [LARGE SCALE GENOMIC DNA]</scope>
    <source>
        <strain evidence="8 9">GH-Sj1</strain>
    </source>
</reference>
<dbReference type="GO" id="GO:0006351">
    <property type="term" value="P:DNA-templated transcription"/>
    <property type="evidence" value="ECO:0007669"/>
    <property type="project" value="InterPro"/>
</dbReference>
<keyword evidence="9" id="KW-1185">Reference proteome</keyword>
<dbReference type="GO" id="GO:0008270">
    <property type="term" value="F:zinc ion binding"/>
    <property type="evidence" value="ECO:0007669"/>
    <property type="project" value="InterPro"/>
</dbReference>
<evidence type="ECO:0000256" key="1">
    <source>
        <dbReference type="ARBA" id="ARBA00004123"/>
    </source>
</evidence>
<evidence type="ECO:0000313" key="8">
    <source>
        <dbReference type="EMBL" id="QYS95221.1"/>
    </source>
</evidence>
<keyword evidence="4" id="KW-0804">Transcription</keyword>
<comment type="subcellular location">
    <subcellularLocation>
        <location evidence="1">Nucleus</location>
    </subcellularLocation>
</comment>
<dbReference type="GO" id="GO:0000981">
    <property type="term" value="F:DNA-binding transcription factor activity, RNA polymerase II-specific"/>
    <property type="evidence" value="ECO:0007669"/>
    <property type="project" value="InterPro"/>
</dbReference>
<dbReference type="GO" id="GO:0005634">
    <property type="term" value="C:nucleus"/>
    <property type="evidence" value="ECO:0007669"/>
    <property type="project" value="UniProtKB-SubCell"/>
</dbReference>
<organism evidence="8 9">
    <name type="scientific">Trichoderma simmonsii</name>
    <dbReference type="NCBI Taxonomy" id="1491479"/>
    <lineage>
        <taxon>Eukaryota</taxon>
        <taxon>Fungi</taxon>
        <taxon>Dikarya</taxon>
        <taxon>Ascomycota</taxon>
        <taxon>Pezizomycotina</taxon>
        <taxon>Sordariomycetes</taxon>
        <taxon>Hypocreomycetidae</taxon>
        <taxon>Hypocreales</taxon>
        <taxon>Hypocreaceae</taxon>
        <taxon>Trichoderma</taxon>
    </lineage>
</organism>
<dbReference type="Gene3D" id="4.10.240.10">
    <property type="entry name" value="Zn(2)-C6 fungal-type DNA-binding domain"/>
    <property type="match status" value="1"/>
</dbReference>
<evidence type="ECO:0000256" key="4">
    <source>
        <dbReference type="ARBA" id="ARBA00023163"/>
    </source>
</evidence>
<dbReference type="CDD" id="cd00067">
    <property type="entry name" value="GAL4"/>
    <property type="match status" value="1"/>
</dbReference>
<evidence type="ECO:0000259" key="7">
    <source>
        <dbReference type="PROSITE" id="PS50048"/>
    </source>
</evidence>
<dbReference type="InterPro" id="IPR007219">
    <property type="entry name" value="XnlR_reg_dom"/>
</dbReference>
<dbReference type="Pfam" id="PF04082">
    <property type="entry name" value="Fungal_trans"/>
    <property type="match status" value="1"/>
</dbReference>
<protein>
    <recommendedName>
        <fullName evidence="7">Zn(2)-C6 fungal-type domain-containing protein</fullName>
    </recommendedName>
</protein>
<gene>
    <name evidence="8" type="ORF">H0G86_002528</name>
</gene>
<dbReference type="InterPro" id="IPR001138">
    <property type="entry name" value="Zn2Cys6_DnaBD"/>
</dbReference>
<dbReference type="PANTHER" id="PTHR47338:SF20">
    <property type="entry name" value="ZN(II)2CYS6 TRANSCRIPTION FACTOR (EUROFUNG)"/>
    <property type="match status" value="1"/>
</dbReference>
<keyword evidence="2" id="KW-0479">Metal-binding</keyword>
<dbReference type="Proteomes" id="UP000826661">
    <property type="component" value="Chromosome I"/>
</dbReference>
<dbReference type="InterPro" id="IPR036864">
    <property type="entry name" value="Zn2-C6_fun-type_DNA-bd_sf"/>
</dbReference>
<evidence type="ECO:0000256" key="3">
    <source>
        <dbReference type="ARBA" id="ARBA00023015"/>
    </source>
</evidence>
<dbReference type="CDD" id="cd12148">
    <property type="entry name" value="fungal_TF_MHR"/>
    <property type="match status" value="1"/>
</dbReference>
<dbReference type="PROSITE" id="PS00463">
    <property type="entry name" value="ZN2_CY6_FUNGAL_1"/>
    <property type="match status" value="1"/>
</dbReference>
<evidence type="ECO:0000313" key="9">
    <source>
        <dbReference type="Proteomes" id="UP000826661"/>
    </source>
</evidence>
<feature type="region of interest" description="Disordered" evidence="6">
    <location>
        <begin position="298"/>
        <end position="326"/>
    </location>
</feature>
<sequence>MNPMSGVNITHSPYACIACRNSKRRCDKTYPRCTLCTQRQILCDYPYRRKERTRQMVDPEGDELMPVGSNTPLFNTPTERVRPGRYGISDPNISDILASRFLDPDFFYHLQLETPKVDVAIPKMVADYVGTIVDIQNISNTYFDSIHTWMPILSKKQFSSNLPNYLTHRKSELCLLVICMKLSSSLPTTAKTVLYRTAKQFYFEMESSGILSVAVLQAGVLIAIYELGHAIYPAAFLSVGQCARYAAALEIEKSITSQILDKLPWNEVEEQRRVWWSIIILDRYLNLCNPGRHLITPDPSPDSYLPADDQEWDTGESRPENSLTIGSSSGSYMGRFARFAQTAHLLSQALYTVAKEPATETTQLRRTLMALVNLSFMEGTMRQWAFCSQMAVCFSGILLLDYPGVLLDGENPIMEPLSVEAESSLNAAIEWISNFLTEMGGQKCERVSPFLLHFLYKATCIYAKLQRSTPQKSVSERITILKNTLRLLNHRWLAAGAYMSLLEKQEIMLLVQNS</sequence>
<name>A0A8G0PBM3_9HYPO</name>
<dbReference type="GO" id="GO:0003677">
    <property type="term" value="F:DNA binding"/>
    <property type="evidence" value="ECO:0007669"/>
    <property type="project" value="InterPro"/>
</dbReference>
<dbReference type="PANTHER" id="PTHR47338">
    <property type="entry name" value="ZN(II)2CYS6 TRANSCRIPTION FACTOR (EUROFUNG)-RELATED"/>
    <property type="match status" value="1"/>
</dbReference>
<dbReference type="Pfam" id="PF00172">
    <property type="entry name" value="Zn_clus"/>
    <property type="match status" value="1"/>
</dbReference>
<evidence type="ECO:0000256" key="2">
    <source>
        <dbReference type="ARBA" id="ARBA00022723"/>
    </source>
</evidence>
<dbReference type="PROSITE" id="PS50048">
    <property type="entry name" value="ZN2_CY6_FUNGAL_2"/>
    <property type="match status" value="1"/>
</dbReference>